<dbReference type="Proteomes" id="UP001177021">
    <property type="component" value="Unassembled WGS sequence"/>
</dbReference>
<name>A0ACB0ILI8_TRIPR</name>
<evidence type="ECO:0000313" key="1">
    <source>
        <dbReference type="EMBL" id="CAJ2632835.1"/>
    </source>
</evidence>
<gene>
    <name evidence="1" type="ORF">MILVUS5_LOCUS4039</name>
</gene>
<evidence type="ECO:0000313" key="2">
    <source>
        <dbReference type="Proteomes" id="UP001177021"/>
    </source>
</evidence>
<comment type="caution">
    <text evidence="1">The sequence shown here is derived from an EMBL/GenBank/DDBJ whole genome shotgun (WGS) entry which is preliminary data.</text>
</comment>
<sequence>MEVVDENEQLIIEGNREHVVVSHVTNDSHLSDPNANESQEPYIGMEFESQENAYSFYAHYAKVIGFGISIKTSRRSKVSREFIDVKYACTRYGKKRESNAINPRPCLKVECEAYLRIKRKSDGKWVVHDFIKHHNHELFPAHARYFPCHRRINKAQQSYIENMQNVGVRTTKIYATMAKQHGGYENIGCLEKDVRNHLDKSRRLSLESGDANAMLECFMAMQEENPRFFYAIDLDDENRVKNVFWVDAKGREDYQEFGDVISFDTTYITNKYKMPFAPFIGVNNHFQSRLLGCALLADETSNTFIWLMKTWLRAMGGNPPNAIITDQDRAMKVAIREVFPNTRHRFCLWHILRKVPEKLSHVLRNNEDFKKHFNSCIYRSWSKKQFDDKWQEMVEKFQLLEDQWLQSLYEEREYWVPVYMKDTFFGGMSTTQRSESINSFFDKYVCKKTTLKEFVEKYKVALHDREEAEMQADFNTWHKQPILKTPSPFEKQMSLIYTHEVFKKFQIEVLGLSGCRLMKENKDNHLTTFEILDFQNNEEFVVEWEASKKEISCLCRLFEFNGYLCRHSLMALLTVGVFAIPSQYILKRWSKDVRSKHHKRKTDEDVCSSKERFDRLHEKSIEFIDEASLSHESYNFACHTLGEALKHCATINQSLKVDKENVGKNNLGDTSLLDPRSSKTKGAPSRRIKSGIEKGRKRHKKES</sequence>
<organism evidence="1 2">
    <name type="scientific">Trifolium pratense</name>
    <name type="common">Red clover</name>
    <dbReference type="NCBI Taxonomy" id="57577"/>
    <lineage>
        <taxon>Eukaryota</taxon>
        <taxon>Viridiplantae</taxon>
        <taxon>Streptophyta</taxon>
        <taxon>Embryophyta</taxon>
        <taxon>Tracheophyta</taxon>
        <taxon>Spermatophyta</taxon>
        <taxon>Magnoliopsida</taxon>
        <taxon>eudicotyledons</taxon>
        <taxon>Gunneridae</taxon>
        <taxon>Pentapetalae</taxon>
        <taxon>rosids</taxon>
        <taxon>fabids</taxon>
        <taxon>Fabales</taxon>
        <taxon>Fabaceae</taxon>
        <taxon>Papilionoideae</taxon>
        <taxon>50 kb inversion clade</taxon>
        <taxon>NPAAA clade</taxon>
        <taxon>Hologalegina</taxon>
        <taxon>IRL clade</taxon>
        <taxon>Trifolieae</taxon>
        <taxon>Trifolium</taxon>
    </lineage>
</organism>
<reference evidence="1" key="1">
    <citation type="submission" date="2023-10" db="EMBL/GenBank/DDBJ databases">
        <authorList>
            <person name="Rodriguez Cubillos JULIANA M."/>
            <person name="De Vega J."/>
        </authorList>
    </citation>
    <scope>NUCLEOTIDE SEQUENCE</scope>
</reference>
<proteinExistence type="predicted"/>
<keyword evidence="2" id="KW-1185">Reference proteome</keyword>
<accession>A0ACB0ILI8</accession>
<protein>
    <submittedName>
        <fullName evidence="1">Uncharacterized protein</fullName>
    </submittedName>
</protein>
<dbReference type="EMBL" id="CASHSV030000001">
    <property type="protein sequence ID" value="CAJ2632835.1"/>
    <property type="molecule type" value="Genomic_DNA"/>
</dbReference>